<dbReference type="RefSeq" id="WP_346133303.1">
    <property type="nucleotide sequence ID" value="NZ_BAABBE010000018.1"/>
</dbReference>
<feature type="region of interest" description="Disordered" evidence="1">
    <location>
        <begin position="81"/>
        <end position="115"/>
    </location>
</feature>
<name>A0ABP7BLM7_9PSEU</name>
<evidence type="ECO:0000256" key="2">
    <source>
        <dbReference type="SAM" id="Phobius"/>
    </source>
</evidence>
<feature type="compositionally biased region" description="Low complexity" evidence="1">
    <location>
        <begin position="86"/>
        <end position="96"/>
    </location>
</feature>
<protein>
    <submittedName>
        <fullName evidence="3">Uncharacterized protein</fullName>
    </submittedName>
</protein>
<accession>A0ABP7BLM7</accession>
<feature type="region of interest" description="Disordered" evidence="1">
    <location>
        <begin position="1"/>
        <end position="20"/>
    </location>
</feature>
<dbReference type="Proteomes" id="UP001500711">
    <property type="component" value="Unassembled WGS sequence"/>
</dbReference>
<dbReference type="EMBL" id="BAABBE010000018">
    <property type="protein sequence ID" value="GAA3663944.1"/>
    <property type="molecule type" value="Genomic_DNA"/>
</dbReference>
<evidence type="ECO:0000256" key="1">
    <source>
        <dbReference type="SAM" id="MobiDB-lite"/>
    </source>
</evidence>
<reference evidence="4" key="1">
    <citation type="journal article" date="2019" name="Int. J. Syst. Evol. Microbiol.">
        <title>The Global Catalogue of Microorganisms (GCM) 10K type strain sequencing project: providing services to taxonomists for standard genome sequencing and annotation.</title>
        <authorList>
            <consortium name="The Broad Institute Genomics Platform"/>
            <consortium name="The Broad Institute Genome Sequencing Center for Infectious Disease"/>
            <person name="Wu L."/>
            <person name="Ma J."/>
        </authorList>
    </citation>
    <scope>NUCLEOTIDE SEQUENCE [LARGE SCALE GENOMIC DNA]</scope>
    <source>
        <strain evidence="4">JCM 17494</strain>
    </source>
</reference>
<evidence type="ECO:0000313" key="3">
    <source>
        <dbReference type="EMBL" id="GAA3663944.1"/>
    </source>
</evidence>
<keyword evidence="4" id="KW-1185">Reference proteome</keyword>
<keyword evidence="2" id="KW-1133">Transmembrane helix</keyword>
<keyword evidence="2" id="KW-0812">Transmembrane</keyword>
<evidence type="ECO:0000313" key="4">
    <source>
        <dbReference type="Proteomes" id="UP001500711"/>
    </source>
</evidence>
<keyword evidence="2" id="KW-0472">Membrane</keyword>
<sequence>MTSPAQQWHQEHTQQHAVGKKPKITKLGIVVTTVFLVGLGVVGYFSFRNDPAIGDCAEAKSQSRERLDFVKADCSAPQAMHRLAASPRSSSPSCPSGDYLTDTGNRSRKSKKQSEDCYTVNVREGDCLTLAEVGEFTLYQRVACGLSPNKVTKVVAGKADEKLCNTGDDSYVYSQPASTVCISKV</sequence>
<comment type="caution">
    <text evidence="3">The sequence shown here is derived from an EMBL/GenBank/DDBJ whole genome shotgun (WGS) entry which is preliminary data.</text>
</comment>
<gene>
    <name evidence="3" type="ORF">GCM10022267_57670</name>
</gene>
<feature type="transmembrane region" description="Helical" evidence="2">
    <location>
        <begin position="27"/>
        <end position="47"/>
    </location>
</feature>
<organism evidence="3 4">
    <name type="scientific">Lentzea roselyniae</name>
    <dbReference type="NCBI Taxonomy" id="531940"/>
    <lineage>
        <taxon>Bacteria</taxon>
        <taxon>Bacillati</taxon>
        <taxon>Actinomycetota</taxon>
        <taxon>Actinomycetes</taxon>
        <taxon>Pseudonocardiales</taxon>
        <taxon>Pseudonocardiaceae</taxon>
        <taxon>Lentzea</taxon>
    </lineage>
</organism>
<proteinExistence type="predicted"/>